<comment type="similarity">
    <text evidence="1">Belongs to the sigma-70 factor family. ECF subfamily.</text>
</comment>
<keyword evidence="2" id="KW-0805">Transcription regulation</keyword>
<dbReference type="PANTHER" id="PTHR43133">
    <property type="entry name" value="RNA POLYMERASE ECF-TYPE SIGMA FACTO"/>
    <property type="match status" value="1"/>
</dbReference>
<accession>A0ABN2MDI8</accession>
<protein>
    <recommendedName>
        <fullName evidence="11">SigE family RNA polymerase sigma factor</fullName>
    </recommendedName>
</protein>
<evidence type="ECO:0000256" key="5">
    <source>
        <dbReference type="ARBA" id="ARBA00023163"/>
    </source>
</evidence>
<dbReference type="Pfam" id="PF04542">
    <property type="entry name" value="Sigma70_r2"/>
    <property type="match status" value="1"/>
</dbReference>
<organism evidence="9 10">
    <name type="scientific">Luedemannella flava</name>
    <dbReference type="NCBI Taxonomy" id="349316"/>
    <lineage>
        <taxon>Bacteria</taxon>
        <taxon>Bacillati</taxon>
        <taxon>Actinomycetota</taxon>
        <taxon>Actinomycetes</taxon>
        <taxon>Micromonosporales</taxon>
        <taxon>Micromonosporaceae</taxon>
        <taxon>Luedemannella</taxon>
    </lineage>
</organism>
<dbReference type="InterPro" id="IPR007630">
    <property type="entry name" value="RNA_pol_sigma70_r4"/>
</dbReference>
<proteinExistence type="inferred from homology"/>
<keyword evidence="3" id="KW-0731">Sigma factor</keyword>
<dbReference type="Proteomes" id="UP001500218">
    <property type="component" value="Unassembled WGS sequence"/>
</dbReference>
<dbReference type="Gene3D" id="1.10.10.10">
    <property type="entry name" value="Winged helix-like DNA-binding domain superfamily/Winged helix DNA-binding domain"/>
    <property type="match status" value="1"/>
</dbReference>
<keyword evidence="5" id="KW-0804">Transcription</keyword>
<feature type="compositionally biased region" description="Basic residues" evidence="6">
    <location>
        <begin position="32"/>
        <end position="41"/>
    </location>
</feature>
<evidence type="ECO:0000259" key="8">
    <source>
        <dbReference type="Pfam" id="PF04545"/>
    </source>
</evidence>
<gene>
    <name evidence="9" type="ORF">GCM10009682_42970</name>
</gene>
<dbReference type="EMBL" id="BAAALT010000149">
    <property type="protein sequence ID" value="GAA1817537.1"/>
    <property type="molecule type" value="Genomic_DNA"/>
</dbReference>
<reference evidence="9 10" key="1">
    <citation type="journal article" date="2019" name="Int. J. Syst. Evol. Microbiol.">
        <title>The Global Catalogue of Microorganisms (GCM) 10K type strain sequencing project: providing services to taxonomists for standard genome sequencing and annotation.</title>
        <authorList>
            <consortium name="The Broad Institute Genomics Platform"/>
            <consortium name="The Broad Institute Genome Sequencing Center for Infectious Disease"/>
            <person name="Wu L."/>
            <person name="Ma J."/>
        </authorList>
    </citation>
    <scope>NUCLEOTIDE SEQUENCE [LARGE SCALE GENOMIC DNA]</scope>
    <source>
        <strain evidence="9 10">JCM 13250</strain>
    </source>
</reference>
<evidence type="ECO:0000256" key="6">
    <source>
        <dbReference type="SAM" id="MobiDB-lite"/>
    </source>
</evidence>
<evidence type="ECO:0000313" key="10">
    <source>
        <dbReference type="Proteomes" id="UP001500218"/>
    </source>
</evidence>
<dbReference type="SUPFAM" id="SSF88946">
    <property type="entry name" value="Sigma2 domain of RNA polymerase sigma factors"/>
    <property type="match status" value="1"/>
</dbReference>
<name>A0ABN2MDI8_9ACTN</name>
<feature type="domain" description="RNA polymerase sigma-70 region 2" evidence="7">
    <location>
        <begin position="107"/>
        <end position="168"/>
    </location>
</feature>
<dbReference type="PANTHER" id="PTHR43133:SF50">
    <property type="entry name" value="ECF RNA POLYMERASE SIGMA FACTOR SIGM"/>
    <property type="match status" value="1"/>
</dbReference>
<dbReference type="CDD" id="cd06171">
    <property type="entry name" value="Sigma70_r4"/>
    <property type="match status" value="1"/>
</dbReference>
<evidence type="ECO:0000256" key="4">
    <source>
        <dbReference type="ARBA" id="ARBA00023125"/>
    </source>
</evidence>
<keyword evidence="10" id="KW-1185">Reference proteome</keyword>
<dbReference type="InterPro" id="IPR039425">
    <property type="entry name" value="RNA_pol_sigma-70-like"/>
</dbReference>
<evidence type="ECO:0000313" key="9">
    <source>
        <dbReference type="EMBL" id="GAA1817537.1"/>
    </source>
</evidence>
<sequence>MNDAFHELARRELGRHPAPPRDHAGDALRAGHAARGRRRARRTRLTEAVLSVVPALAPLLRRGRPDQPDDRPTQGILPGEGGPEAIPRRGKRDDEADFVAFAKASAHRLEQAAYLMCRDWHLAQDLTQATLIKIYLTWARTGRAGDDRYPYARTVLLRLLLDHKRLRRSSEVVADTNAWPPGIAEEPEPATRITLLSALGTLPPRDRAIVVLRYWEDQSVAATAEALGIREEVVRTRSARALATLRTRLGTDPDLLAH</sequence>
<dbReference type="SUPFAM" id="SSF88659">
    <property type="entry name" value="Sigma3 and sigma4 domains of RNA polymerase sigma factors"/>
    <property type="match status" value="1"/>
</dbReference>
<dbReference type="Pfam" id="PF04545">
    <property type="entry name" value="Sigma70_r4"/>
    <property type="match status" value="1"/>
</dbReference>
<dbReference type="InterPro" id="IPR007627">
    <property type="entry name" value="RNA_pol_sigma70_r2"/>
</dbReference>
<dbReference type="InterPro" id="IPR036388">
    <property type="entry name" value="WH-like_DNA-bd_sf"/>
</dbReference>
<dbReference type="NCBIfam" id="TIGR02937">
    <property type="entry name" value="sigma70-ECF"/>
    <property type="match status" value="1"/>
</dbReference>
<feature type="compositionally biased region" description="Basic and acidic residues" evidence="6">
    <location>
        <begin position="63"/>
        <end position="72"/>
    </location>
</feature>
<feature type="compositionally biased region" description="Basic and acidic residues" evidence="6">
    <location>
        <begin position="11"/>
        <end position="26"/>
    </location>
</feature>
<keyword evidence="4" id="KW-0238">DNA-binding</keyword>
<dbReference type="InterPro" id="IPR013324">
    <property type="entry name" value="RNA_pol_sigma_r3/r4-like"/>
</dbReference>
<evidence type="ECO:0000259" key="7">
    <source>
        <dbReference type="Pfam" id="PF04542"/>
    </source>
</evidence>
<dbReference type="Gene3D" id="1.10.1740.10">
    <property type="match status" value="1"/>
</dbReference>
<evidence type="ECO:0000256" key="1">
    <source>
        <dbReference type="ARBA" id="ARBA00010641"/>
    </source>
</evidence>
<feature type="region of interest" description="Disordered" evidence="6">
    <location>
        <begin position="11"/>
        <end position="41"/>
    </location>
</feature>
<evidence type="ECO:0008006" key="11">
    <source>
        <dbReference type="Google" id="ProtNLM"/>
    </source>
</evidence>
<feature type="domain" description="RNA polymerase sigma-70 region 4" evidence="8">
    <location>
        <begin position="198"/>
        <end position="246"/>
    </location>
</feature>
<dbReference type="InterPro" id="IPR013325">
    <property type="entry name" value="RNA_pol_sigma_r2"/>
</dbReference>
<evidence type="ECO:0000256" key="2">
    <source>
        <dbReference type="ARBA" id="ARBA00023015"/>
    </source>
</evidence>
<dbReference type="InterPro" id="IPR014284">
    <property type="entry name" value="RNA_pol_sigma-70_dom"/>
</dbReference>
<comment type="caution">
    <text evidence="9">The sequence shown here is derived from an EMBL/GenBank/DDBJ whole genome shotgun (WGS) entry which is preliminary data.</text>
</comment>
<feature type="region of interest" description="Disordered" evidence="6">
    <location>
        <begin position="60"/>
        <end position="92"/>
    </location>
</feature>
<evidence type="ECO:0000256" key="3">
    <source>
        <dbReference type="ARBA" id="ARBA00023082"/>
    </source>
</evidence>